<evidence type="ECO:0000313" key="2">
    <source>
        <dbReference type="EMBL" id="MBP3193960.1"/>
    </source>
</evidence>
<accession>A0A8J7RLQ1</accession>
<dbReference type="Proteomes" id="UP000673975">
    <property type="component" value="Unassembled WGS sequence"/>
</dbReference>
<sequence length="77" mass="8968">METHKRLTHYDRERIASLLLLDYKLAQIAKKLCRHRSVITREIRNKDQLHIVGRRVRICILGHGKRPTQSLSARGAA</sequence>
<protein>
    <submittedName>
        <fullName evidence="2">Helix-turn-helix domain-containing protein</fullName>
    </submittedName>
</protein>
<gene>
    <name evidence="2" type="ORF">NATSA_14880</name>
</gene>
<keyword evidence="3" id="KW-1185">Reference proteome</keyword>
<evidence type="ECO:0000259" key="1">
    <source>
        <dbReference type="Pfam" id="PF13936"/>
    </source>
</evidence>
<dbReference type="EMBL" id="JAFIDN010000018">
    <property type="protein sequence ID" value="MBP3193960.1"/>
    <property type="molecule type" value="Genomic_DNA"/>
</dbReference>
<comment type="caution">
    <text evidence="2">The sequence shown here is derived from an EMBL/GenBank/DDBJ whole genome shotgun (WGS) entry which is preliminary data.</text>
</comment>
<reference evidence="2" key="1">
    <citation type="submission" date="2021-02" db="EMBL/GenBank/DDBJ databases">
        <title>Natronogracilivirga saccharolytica gen. nov. sp. nov. a new anaerobic, haloalkiliphilic carbohydrate-fermenting bacterium from soda lake and proposing of Cyclonatronumiaceae fam. nov. in the phylum Balneolaeota.</title>
        <authorList>
            <person name="Zhilina T.N."/>
            <person name="Sorokin D.Y."/>
            <person name="Zavarzina D.G."/>
            <person name="Toshchakov S.V."/>
            <person name="Kublanov I.V."/>
        </authorList>
    </citation>
    <scope>NUCLEOTIDE SEQUENCE</scope>
    <source>
        <strain evidence="2">Z-1702</strain>
    </source>
</reference>
<proteinExistence type="predicted"/>
<dbReference type="AlphaFoldDB" id="A0A8J7RLQ1"/>
<feature type="domain" description="Transposase IS30-like HTH" evidence="1">
    <location>
        <begin position="4"/>
        <end position="44"/>
    </location>
</feature>
<dbReference type="InterPro" id="IPR025246">
    <property type="entry name" value="IS30-like_HTH"/>
</dbReference>
<organism evidence="2 3">
    <name type="scientific">Natronogracilivirga saccharolytica</name>
    <dbReference type="NCBI Taxonomy" id="2812953"/>
    <lineage>
        <taxon>Bacteria</taxon>
        <taxon>Pseudomonadati</taxon>
        <taxon>Balneolota</taxon>
        <taxon>Balneolia</taxon>
        <taxon>Balneolales</taxon>
        <taxon>Cyclonatronaceae</taxon>
        <taxon>Natronogracilivirga</taxon>
    </lineage>
</organism>
<evidence type="ECO:0000313" key="3">
    <source>
        <dbReference type="Proteomes" id="UP000673975"/>
    </source>
</evidence>
<name>A0A8J7RLQ1_9BACT</name>
<dbReference type="RefSeq" id="WP_210513420.1">
    <property type="nucleotide sequence ID" value="NZ_JAFIDN010000018.1"/>
</dbReference>
<dbReference type="Pfam" id="PF13936">
    <property type="entry name" value="HTH_38"/>
    <property type="match status" value="1"/>
</dbReference>